<sequence length="160" mass="17299">MVLGRWLAAAFRFFRTALAVLGLIVIVSGAAWMLSRSDAPSGAQWADAWVVESIPAPDRRYKAVVLNENGGGGISPYCFDSVYVSKGDRPDEQAWDDANLVVNGGCGVLVGEWGERIRWTSPTELRIAIDPTVGSRGIATMRLHGYAMSGQVKIVFAARN</sequence>
<keyword evidence="1" id="KW-0812">Transmembrane</keyword>
<reference evidence="2" key="2">
    <citation type="submission" date="2021-08" db="EMBL/GenBank/DDBJ databases">
        <authorList>
            <person name="Tani A."/>
            <person name="Ola A."/>
            <person name="Ogura Y."/>
            <person name="Katsura K."/>
            <person name="Hayashi T."/>
        </authorList>
    </citation>
    <scope>NUCLEOTIDE SEQUENCE</scope>
    <source>
        <strain evidence="2">DSM 14458</strain>
    </source>
</reference>
<comment type="caution">
    <text evidence="2">The sequence shown here is derived from an EMBL/GenBank/DDBJ whole genome shotgun (WGS) entry which is preliminary data.</text>
</comment>
<feature type="transmembrane region" description="Helical" evidence="1">
    <location>
        <begin position="12"/>
        <end position="34"/>
    </location>
</feature>
<keyword evidence="3" id="KW-1185">Reference proteome</keyword>
<organism evidence="2 3">
    <name type="scientific">Methylorubrum suomiense</name>
    <dbReference type="NCBI Taxonomy" id="144191"/>
    <lineage>
        <taxon>Bacteria</taxon>
        <taxon>Pseudomonadati</taxon>
        <taxon>Pseudomonadota</taxon>
        <taxon>Alphaproteobacteria</taxon>
        <taxon>Hyphomicrobiales</taxon>
        <taxon>Methylobacteriaceae</taxon>
        <taxon>Methylorubrum</taxon>
    </lineage>
</organism>
<keyword evidence="1" id="KW-1133">Transmembrane helix</keyword>
<gene>
    <name evidence="2" type="ORF">BGCPKDLD_3653</name>
</gene>
<proteinExistence type="predicted"/>
<name>A0ABQ4UY69_9HYPH</name>
<protein>
    <submittedName>
        <fullName evidence="2">Uncharacterized protein</fullName>
    </submittedName>
</protein>
<evidence type="ECO:0000313" key="3">
    <source>
        <dbReference type="Proteomes" id="UP001055093"/>
    </source>
</evidence>
<dbReference type="RefSeq" id="WP_137829190.1">
    <property type="nucleotide sequence ID" value="NZ_BPRE01000012.1"/>
</dbReference>
<dbReference type="Proteomes" id="UP001055093">
    <property type="component" value="Unassembled WGS sequence"/>
</dbReference>
<keyword evidence="1" id="KW-0472">Membrane</keyword>
<accession>A0ABQ4UY69</accession>
<dbReference type="EMBL" id="BPRE01000012">
    <property type="protein sequence ID" value="GJE77053.1"/>
    <property type="molecule type" value="Genomic_DNA"/>
</dbReference>
<reference evidence="2" key="1">
    <citation type="journal article" date="2021" name="Front. Microbiol.">
        <title>Comprehensive Comparative Genomics and Phenotyping of Methylobacterium Species.</title>
        <authorList>
            <person name="Alessa O."/>
            <person name="Ogura Y."/>
            <person name="Fujitani Y."/>
            <person name="Takami H."/>
            <person name="Hayashi T."/>
            <person name="Sahin N."/>
            <person name="Tani A."/>
        </authorList>
    </citation>
    <scope>NUCLEOTIDE SEQUENCE</scope>
    <source>
        <strain evidence="2">DSM 14458</strain>
    </source>
</reference>
<evidence type="ECO:0000313" key="2">
    <source>
        <dbReference type="EMBL" id="GJE77053.1"/>
    </source>
</evidence>
<evidence type="ECO:0000256" key="1">
    <source>
        <dbReference type="SAM" id="Phobius"/>
    </source>
</evidence>